<dbReference type="Proteomes" id="UP000190852">
    <property type="component" value="Unassembled WGS sequence"/>
</dbReference>
<gene>
    <name evidence="1" type="ORF">SAMN05660349_00063</name>
</gene>
<protein>
    <submittedName>
        <fullName evidence="1">Uncharacterized protein</fullName>
    </submittedName>
</protein>
<sequence length="56" mass="6633">MTLLINRRIRPNMDDYILFRKQKSSGHYLLGIINEKLAELLFCEPKLLILNEFSPL</sequence>
<dbReference type="EMBL" id="FUYQ01000001">
    <property type="protein sequence ID" value="SKB25659.1"/>
    <property type="molecule type" value="Genomic_DNA"/>
</dbReference>
<keyword evidence="2" id="KW-1185">Reference proteome</keyword>
<evidence type="ECO:0000313" key="1">
    <source>
        <dbReference type="EMBL" id="SKB25659.1"/>
    </source>
</evidence>
<proteinExistence type="predicted"/>
<accession>A0A1T4ZT23</accession>
<reference evidence="2" key="1">
    <citation type="submission" date="2017-02" db="EMBL/GenBank/DDBJ databases">
        <authorList>
            <person name="Varghese N."/>
            <person name="Submissions S."/>
        </authorList>
    </citation>
    <scope>NUCLEOTIDE SEQUENCE [LARGE SCALE GENOMIC DNA]</scope>
    <source>
        <strain evidence="2">DSM 24967</strain>
    </source>
</reference>
<organism evidence="1 2">
    <name type="scientific">Parabacteroides chartae</name>
    <dbReference type="NCBI Taxonomy" id="1037355"/>
    <lineage>
        <taxon>Bacteria</taxon>
        <taxon>Pseudomonadati</taxon>
        <taxon>Bacteroidota</taxon>
        <taxon>Bacteroidia</taxon>
        <taxon>Bacteroidales</taxon>
        <taxon>Tannerellaceae</taxon>
        <taxon>Parabacteroides</taxon>
    </lineage>
</organism>
<dbReference type="AlphaFoldDB" id="A0A1T4ZT23"/>
<evidence type="ECO:0000313" key="2">
    <source>
        <dbReference type="Proteomes" id="UP000190852"/>
    </source>
</evidence>
<name>A0A1T4ZT23_9BACT</name>